<comment type="caution">
    <text evidence="2">The sequence shown here is derived from an EMBL/GenBank/DDBJ whole genome shotgun (WGS) entry which is preliminary data.</text>
</comment>
<evidence type="ECO:0000313" key="2">
    <source>
        <dbReference type="EMBL" id="MCQ1059087.1"/>
    </source>
</evidence>
<name>A0ABT1N3G7_9GAMM</name>
<keyword evidence="3" id="KW-1185">Reference proteome</keyword>
<dbReference type="Proteomes" id="UP001524460">
    <property type="component" value="Unassembled WGS sequence"/>
</dbReference>
<organism evidence="2 3">
    <name type="scientific">Photobacterium pectinilyticum</name>
    <dbReference type="NCBI Taxonomy" id="2906793"/>
    <lineage>
        <taxon>Bacteria</taxon>
        <taxon>Pseudomonadati</taxon>
        <taxon>Pseudomonadota</taxon>
        <taxon>Gammaproteobacteria</taxon>
        <taxon>Vibrionales</taxon>
        <taxon>Vibrionaceae</taxon>
        <taxon>Photobacterium</taxon>
    </lineage>
</organism>
<dbReference type="RefSeq" id="WP_255043119.1">
    <property type="nucleotide sequence ID" value="NZ_JANEYT010000029.1"/>
</dbReference>
<sequence length="363" mass="40632">MDITAKRKVSLSLLSTAMLVSFSSHAVLIYEDENSQVELFGEVSLGAYMGNQKEYAEYNSNEALIDDTFGTLGVKGQTGNLIYRLELDFQRENWNGGTGEMVLDFDKAYMGYFIDSQHYIEIGMTDTAVDDIDGFGDLTFELGVEIPDAGDQPRTVKYHFNYNEFQAAASYSYKSESSSGSDYGDVVSGYAGYFGDRASLVLGLEKRAGSEGSSQYGEGYLYTLGARYLVNQELEFGINGFIQNQDIAQERTVITPPEGYKPGEYQFNQYETLKNSGLLVSARYAVLSNVDVFASSNYESREEWDKFGDYWTGNDTQWREWGKDRIWHTAGLSYRPTHNTEFGAEISLGETAQIGYASATVYF</sequence>
<protein>
    <submittedName>
        <fullName evidence="2">Porin</fullName>
    </submittedName>
</protein>
<reference evidence="2 3" key="1">
    <citation type="submission" date="2022-07" db="EMBL/GenBank/DDBJ databases">
        <title>Photobacterium pectinilyticum sp. nov., a marine bacterium isolated from surface seawater of Qingdao offshore.</title>
        <authorList>
            <person name="Wang X."/>
        </authorList>
    </citation>
    <scope>NUCLEOTIDE SEQUENCE [LARGE SCALE GENOMIC DNA]</scope>
    <source>
        <strain evidence="2 3">ZSDE20</strain>
    </source>
</reference>
<gene>
    <name evidence="2" type="ORF">NHN17_13595</name>
</gene>
<feature type="chain" id="PRO_5047096884" evidence="1">
    <location>
        <begin position="27"/>
        <end position="363"/>
    </location>
</feature>
<dbReference type="SUPFAM" id="SSF56935">
    <property type="entry name" value="Porins"/>
    <property type="match status" value="1"/>
</dbReference>
<evidence type="ECO:0000256" key="1">
    <source>
        <dbReference type="SAM" id="SignalP"/>
    </source>
</evidence>
<keyword evidence="1" id="KW-0732">Signal</keyword>
<proteinExistence type="predicted"/>
<dbReference type="EMBL" id="JANEYT010000029">
    <property type="protein sequence ID" value="MCQ1059087.1"/>
    <property type="molecule type" value="Genomic_DNA"/>
</dbReference>
<feature type="signal peptide" evidence="1">
    <location>
        <begin position="1"/>
        <end position="26"/>
    </location>
</feature>
<accession>A0ABT1N3G7</accession>
<evidence type="ECO:0000313" key="3">
    <source>
        <dbReference type="Proteomes" id="UP001524460"/>
    </source>
</evidence>